<name>M5FR45_DACPD</name>
<sequence>MTGKQPAHSSQTDLATVRKAILARHIEQLHQPRIQDALALSKGNEETNANSIGAANANPIEETIASSIEETNASSIEETNAISIESMTTTSIDATAASIGNFLGIGTIAIGPEQNAALLSQ</sequence>
<evidence type="ECO:0000313" key="2">
    <source>
        <dbReference type="Proteomes" id="UP000030653"/>
    </source>
</evidence>
<dbReference type="EMBL" id="JH795877">
    <property type="protein sequence ID" value="EJT97339.1"/>
    <property type="molecule type" value="Genomic_DNA"/>
</dbReference>
<organism evidence="1 2">
    <name type="scientific">Dacryopinax primogenitus (strain DJM 731)</name>
    <name type="common">Brown rot fungus</name>
    <dbReference type="NCBI Taxonomy" id="1858805"/>
    <lineage>
        <taxon>Eukaryota</taxon>
        <taxon>Fungi</taxon>
        <taxon>Dikarya</taxon>
        <taxon>Basidiomycota</taxon>
        <taxon>Agaricomycotina</taxon>
        <taxon>Dacrymycetes</taxon>
        <taxon>Dacrymycetales</taxon>
        <taxon>Dacrymycetaceae</taxon>
        <taxon>Dacryopinax</taxon>
    </lineage>
</organism>
<dbReference type="HOGENOM" id="CLU_2037989_0_0_1"/>
<keyword evidence="2" id="KW-1185">Reference proteome</keyword>
<dbReference type="Proteomes" id="UP000030653">
    <property type="component" value="Unassembled WGS sequence"/>
</dbReference>
<reference evidence="1 2" key="1">
    <citation type="journal article" date="2012" name="Science">
        <title>The Paleozoic origin of enzymatic lignin decomposition reconstructed from 31 fungal genomes.</title>
        <authorList>
            <person name="Floudas D."/>
            <person name="Binder M."/>
            <person name="Riley R."/>
            <person name="Barry K."/>
            <person name="Blanchette R.A."/>
            <person name="Henrissat B."/>
            <person name="Martinez A.T."/>
            <person name="Otillar R."/>
            <person name="Spatafora J.W."/>
            <person name="Yadav J.S."/>
            <person name="Aerts A."/>
            <person name="Benoit I."/>
            <person name="Boyd A."/>
            <person name="Carlson A."/>
            <person name="Copeland A."/>
            <person name="Coutinho P.M."/>
            <person name="de Vries R.P."/>
            <person name="Ferreira P."/>
            <person name="Findley K."/>
            <person name="Foster B."/>
            <person name="Gaskell J."/>
            <person name="Glotzer D."/>
            <person name="Gorecki P."/>
            <person name="Heitman J."/>
            <person name="Hesse C."/>
            <person name="Hori C."/>
            <person name="Igarashi K."/>
            <person name="Jurgens J.A."/>
            <person name="Kallen N."/>
            <person name="Kersten P."/>
            <person name="Kohler A."/>
            <person name="Kuees U."/>
            <person name="Kumar T.K.A."/>
            <person name="Kuo A."/>
            <person name="LaButti K."/>
            <person name="Larrondo L.F."/>
            <person name="Lindquist E."/>
            <person name="Ling A."/>
            <person name="Lombard V."/>
            <person name="Lucas S."/>
            <person name="Lundell T."/>
            <person name="Martin R."/>
            <person name="McLaughlin D.J."/>
            <person name="Morgenstern I."/>
            <person name="Morin E."/>
            <person name="Murat C."/>
            <person name="Nagy L.G."/>
            <person name="Nolan M."/>
            <person name="Ohm R.A."/>
            <person name="Patyshakuliyeva A."/>
            <person name="Rokas A."/>
            <person name="Ruiz-Duenas F.J."/>
            <person name="Sabat G."/>
            <person name="Salamov A."/>
            <person name="Samejima M."/>
            <person name="Schmutz J."/>
            <person name="Slot J.C."/>
            <person name="St John F."/>
            <person name="Stenlid J."/>
            <person name="Sun H."/>
            <person name="Sun S."/>
            <person name="Syed K."/>
            <person name="Tsang A."/>
            <person name="Wiebenga A."/>
            <person name="Young D."/>
            <person name="Pisabarro A."/>
            <person name="Eastwood D.C."/>
            <person name="Martin F."/>
            <person name="Cullen D."/>
            <person name="Grigoriev I.V."/>
            <person name="Hibbett D.S."/>
        </authorList>
    </citation>
    <scope>NUCLEOTIDE SEQUENCE [LARGE SCALE GENOMIC DNA]</scope>
    <source>
        <strain evidence="1 2">DJM-731 SS1</strain>
    </source>
</reference>
<proteinExistence type="predicted"/>
<accession>M5FR45</accession>
<protein>
    <submittedName>
        <fullName evidence="1">Uncharacterized protein</fullName>
    </submittedName>
</protein>
<dbReference type="AlphaFoldDB" id="M5FR45"/>
<dbReference type="GeneID" id="63684366"/>
<dbReference type="RefSeq" id="XP_040624237.1">
    <property type="nucleotide sequence ID" value="XM_040769304.1"/>
</dbReference>
<evidence type="ECO:0000313" key="1">
    <source>
        <dbReference type="EMBL" id="EJT97339.1"/>
    </source>
</evidence>
<gene>
    <name evidence="1" type="ORF">DACRYDRAFT_111882</name>
</gene>